<protein>
    <submittedName>
        <fullName evidence="3">Heat shock cognate 70 kDa protein</fullName>
    </submittedName>
</protein>
<dbReference type="Gene3D" id="1.20.1270.10">
    <property type="match status" value="1"/>
</dbReference>
<reference evidence="4" key="2">
    <citation type="journal article" date="2017" name="J. Anim. Genet.">
        <title>Multiple reference genome sequences of hot pepper reveal the massive evolution of plant disease resistance genes by retroduplication.</title>
        <authorList>
            <person name="Kim S."/>
            <person name="Park J."/>
            <person name="Yeom S.-I."/>
            <person name="Kim Y.-M."/>
            <person name="Seo E."/>
            <person name="Kim K.-T."/>
            <person name="Kim M.-S."/>
            <person name="Lee J.M."/>
            <person name="Cheong K."/>
            <person name="Shin H.-S."/>
            <person name="Kim S.-B."/>
            <person name="Han K."/>
            <person name="Lee J."/>
            <person name="Park M."/>
            <person name="Lee H.-A."/>
            <person name="Lee H.-Y."/>
            <person name="Lee Y."/>
            <person name="Oh S."/>
            <person name="Lee J.H."/>
            <person name="Choi E."/>
            <person name="Choi E."/>
            <person name="Lee S.E."/>
            <person name="Jeon J."/>
            <person name="Kim H."/>
            <person name="Choi G."/>
            <person name="Song H."/>
            <person name="Lee J."/>
            <person name="Lee S.-C."/>
            <person name="Kwon J.-K."/>
            <person name="Lee H.-Y."/>
            <person name="Koo N."/>
            <person name="Hong Y."/>
            <person name="Kim R.W."/>
            <person name="Kang W.-H."/>
            <person name="Huh J.H."/>
            <person name="Kang B.-C."/>
            <person name="Yang T.-J."/>
            <person name="Lee Y.-H."/>
            <person name="Bennetzen J.L."/>
            <person name="Choi D."/>
        </authorList>
    </citation>
    <scope>NUCLEOTIDE SEQUENCE [LARGE SCALE GENOMIC DNA]</scope>
    <source>
        <strain evidence="4">cv. PBC81</strain>
    </source>
</reference>
<keyword evidence="3" id="KW-0346">Stress response</keyword>
<feature type="region of interest" description="Disordered" evidence="1">
    <location>
        <begin position="466"/>
        <end position="486"/>
    </location>
</feature>
<feature type="region of interest" description="Disordered" evidence="1">
    <location>
        <begin position="69"/>
        <end position="104"/>
    </location>
</feature>
<dbReference type="SUPFAM" id="SSF100934">
    <property type="entry name" value="Heat shock protein 70kD (HSP70), C-terminal subdomain"/>
    <property type="match status" value="1"/>
</dbReference>
<dbReference type="PANTHER" id="PTHR11566:SF211">
    <property type="entry name" value="DYNAMIN-RELATED PROTEIN 4C-LIKE"/>
    <property type="match status" value="1"/>
</dbReference>
<dbReference type="InterPro" id="IPR000375">
    <property type="entry name" value="Dynamin_stalk"/>
</dbReference>
<dbReference type="GO" id="GO:0003924">
    <property type="term" value="F:GTPase activity"/>
    <property type="evidence" value="ECO:0007669"/>
    <property type="project" value="TreeGrafter"/>
</dbReference>
<dbReference type="InterPro" id="IPR022812">
    <property type="entry name" value="Dynamin"/>
</dbReference>
<organism evidence="3 4">
    <name type="scientific">Capsicum baccatum</name>
    <name type="common">Peruvian pepper</name>
    <dbReference type="NCBI Taxonomy" id="33114"/>
    <lineage>
        <taxon>Eukaryota</taxon>
        <taxon>Viridiplantae</taxon>
        <taxon>Streptophyta</taxon>
        <taxon>Embryophyta</taxon>
        <taxon>Tracheophyta</taxon>
        <taxon>Spermatophyta</taxon>
        <taxon>Magnoliopsida</taxon>
        <taxon>eudicotyledons</taxon>
        <taxon>Gunneridae</taxon>
        <taxon>Pentapetalae</taxon>
        <taxon>asterids</taxon>
        <taxon>lamiids</taxon>
        <taxon>Solanales</taxon>
        <taxon>Solanaceae</taxon>
        <taxon>Solanoideae</taxon>
        <taxon>Capsiceae</taxon>
        <taxon>Capsicum</taxon>
    </lineage>
</organism>
<name>A0A2G2VYL4_CAPBA</name>
<dbReference type="GO" id="GO:0016020">
    <property type="term" value="C:membrane"/>
    <property type="evidence" value="ECO:0007669"/>
    <property type="project" value="TreeGrafter"/>
</dbReference>
<dbReference type="EMBL" id="MLFT02000009">
    <property type="protein sequence ID" value="PHT38049.1"/>
    <property type="molecule type" value="Genomic_DNA"/>
</dbReference>
<feature type="compositionally biased region" description="Polar residues" evidence="1">
    <location>
        <begin position="73"/>
        <end position="87"/>
    </location>
</feature>
<gene>
    <name evidence="3" type="ORF">CQW23_21622</name>
</gene>
<evidence type="ECO:0000259" key="2">
    <source>
        <dbReference type="Pfam" id="PF01031"/>
    </source>
</evidence>
<comment type="caution">
    <text evidence="3">The sequence shown here is derived from an EMBL/GenBank/DDBJ whole genome shotgun (WGS) entry which is preliminary data.</text>
</comment>
<dbReference type="PANTHER" id="PTHR11566">
    <property type="entry name" value="DYNAMIN"/>
    <property type="match status" value="1"/>
</dbReference>
<dbReference type="OrthoDB" id="3789372at2759"/>
<dbReference type="InterPro" id="IPR027417">
    <property type="entry name" value="P-loop_NTPase"/>
</dbReference>
<keyword evidence="4" id="KW-1185">Reference proteome</keyword>
<evidence type="ECO:0000256" key="1">
    <source>
        <dbReference type="SAM" id="MobiDB-lite"/>
    </source>
</evidence>
<dbReference type="AlphaFoldDB" id="A0A2G2VYL4"/>
<dbReference type="STRING" id="33114.A0A2G2VYL4"/>
<dbReference type="Pfam" id="PF01031">
    <property type="entry name" value="Dynamin_M"/>
    <property type="match status" value="1"/>
</dbReference>
<dbReference type="GO" id="GO:0005737">
    <property type="term" value="C:cytoplasm"/>
    <property type="evidence" value="ECO:0007669"/>
    <property type="project" value="TreeGrafter"/>
</dbReference>
<dbReference type="InterPro" id="IPR029048">
    <property type="entry name" value="HSP70_C_sf"/>
</dbReference>
<proteinExistence type="predicted"/>
<accession>A0A2G2VYL4</accession>
<dbReference type="Proteomes" id="UP000224567">
    <property type="component" value="Unassembled WGS sequence"/>
</dbReference>
<dbReference type="Gene3D" id="3.40.50.300">
    <property type="entry name" value="P-loop containing nucleotide triphosphate hydrolases"/>
    <property type="match status" value="2"/>
</dbReference>
<dbReference type="GO" id="GO:0008017">
    <property type="term" value="F:microtubule binding"/>
    <property type="evidence" value="ECO:0007669"/>
    <property type="project" value="TreeGrafter"/>
</dbReference>
<reference evidence="3 4" key="1">
    <citation type="journal article" date="2017" name="Genome Biol.">
        <title>New reference genome sequences of hot pepper reveal the massive evolution of plant disease-resistance genes by retroduplication.</title>
        <authorList>
            <person name="Kim S."/>
            <person name="Park J."/>
            <person name="Yeom S.I."/>
            <person name="Kim Y.M."/>
            <person name="Seo E."/>
            <person name="Kim K.T."/>
            <person name="Kim M.S."/>
            <person name="Lee J.M."/>
            <person name="Cheong K."/>
            <person name="Shin H.S."/>
            <person name="Kim S.B."/>
            <person name="Han K."/>
            <person name="Lee J."/>
            <person name="Park M."/>
            <person name="Lee H.A."/>
            <person name="Lee H.Y."/>
            <person name="Lee Y."/>
            <person name="Oh S."/>
            <person name="Lee J.H."/>
            <person name="Choi E."/>
            <person name="Choi E."/>
            <person name="Lee S.E."/>
            <person name="Jeon J."/>
            <person name="Kim H."/>
            <person name="Choi G."/>
            <person name="Song H."/>
            <person name="Lee J."/>
            <person name="Lee S.C."/>
            <person name="Kwon J.K."/>
            <person name="Lee H.Y."/>
            <person name="Koo N."/>
            <person name="Hong Y."/>
            <person name="Kim R.W."/>
            <person name="Kang W.H."/>
            <person name="Huh J.H."/>
            <person name="Kang B.C."/>
            <person name="Yang T.J."/>
            <person name="Lee Y.H."/>
            <person name="Bennetzen J.L."/>
            <person name="Choi D."/>
        </authorList>
    </citation>
    <scope>NUCLEOTIDE SEQUENCE [LARGE SCALE GENOMIC DNA]</scope>
    <source>
        <strain evidence="4">cv. PBC81</strain>
    </source>
</reference>
<evidence type="ECO:0000313" key="4">
    <source>
        <dbReference type="Proteomes" id="UP000224567"/>
    </source>
</evidence>
<dbReference type="GO" id="GO:0005874">
    <property type="term" value="C:microtubule"/>
    <property type="evidence" value="ECO:0007669"/>
    <property type="project" value="TreeGrafter"/>
</dbReference>
<feature type="domain" description="Dynamin stalk" evidence="2">
    <location>
        <begin position="179"/>
        <end position="284"/>
    </location>
</feature>
<evidence type="ECO:0000313" key="3">
    <source>
        <dbReference type="EMBL" id="PHT38049.1"/>
    </source>
</evidence>
<sequence length="486" mass="54617">MFEDWEKIFGKERATGKFAEVPLDATEKIQKSRTLQLCNDMSLGFLIDVDDEEEGDVYHISKVGTGEVENTTRHSAFTTTEDATKPSSFGGDENATGPTKPRPFDKSVLESLAGIRLPRGEGIYTRVPLITRLKNHRETEVYLEYNRKSVPIDEAHIVNSIILATNEIDGHDKAPEGLLEKISATDMNVGLCYICVKNRIANESYEKSLIKERSLFKTLVLLSKMDNSMVSIPVLAHKLVQIQENIISKCFSNVLREINDKLVVNITALSELPQHLSTVSKVLATFVCIRRFVTESLKEFFLKVELHDLELKQYSANKLGNHEIEVEIVNDEITSFHMWFIVKIVDEMFSDLTESHYDAVVIWIICGSLNISGEDNTTKRRIRLPSQMTRAHNMRNTVKDKKIASNLSADDKTRIEDAIEQSIQWLDGNQLSEADDFKEKMKELESICNPIIAKIYRVAGGDISAGMDDDGPAPSGSSGAEIEEVD</sequence>